<name>A0A1D2YU15_9BACI</name>
<gene>
    <name evidence="1" type="ORF">BHF71_09625</name>
</gene>
<dbReference type="GO" id="GO:0016787">
    <property type="term" value="F:hydrolase activity"/>
    <property type="evidence" value="ECO:0007669"/>
    <property type="project" value="UniProtKB-ARBA"/>
</dbReference>
<organism evidence="1 2">
    <name type="scientific">Vulcanibacillus modesticaldus</name>
    <dbReference type="NCBI Taxonomy" id="337097"/>
    <lineage>
        <taxon>Bacteria</taxon>
        <taxon>Bacillati</taxon>
        <taxon>Bacillota</taxon>
        <taxon>Bacilli</taxon>
        <taxon>Bacillales</taxon>
        <taxon>Bacillaceae</taxon>
        <taxon>Vulcanibacillus</taxon>
    </lineage>
</organism>
<reference evidence="1 2" key="1">
    <citation type="submission" date="2016-09" db="EMBL/GenBank/DDBJ databases">
        <title>Draft genome sequence for the type strain of Vulcanibacillus modesticaldus BR, a strictly anaerobic, moderately thermophilic, and nitrate-reducing bacterium from deep sea-hydrothermal vents of the Mid-Atlantic Ridge.</title>
        <authorList>
            <person name="Abin C.A."/>
            <person name="Hollibaugh J.T."/>
        </authorList>
    </citation>
    <scope>NUCLEOTIDE SEQUENCE [LARGE SCALE GENOMIC DNA]</scope>
    <source>
        <strain evidence="1 2">BR</strain>
    </source>
</reference>
<dbReference type="Pfam" id="PF01663">
    <property type="entry name" value="Phosphodiest"/>
    <property type="match status" value="1"/>
</dbReference>
<dbReference type="SUPFAM" id="SSF53649">
    <property type="entry name" value="Alkaline phosphatase-like"/>
    <property type="match status" value="1"/>
</dbReference>
<evidence type="ECO:0000313" key="1">
    <source>
        <dbReference type="EMBL" id="OEF99198.1"/>
    </source>
</evidence>
<evidence type="ECO:0000313" key="2">
    <source>
        <dbReference type="Proteomes" id="UP000243739"/>
    </source>
</evidence>
<dbReference type="EMBL" id="MIJF01000029">
    <property type="protein sequence ID" value="OEF99198.1"/>
    <property type="molecule type" value="Genomic_DNA"/>
</dbReference>
<accession>A0A1D2YU15</accession>
<protein>
    <recommendedName>
        <fullName evidence="3">Phosphodiesterase</fullName>
    </recommendedName>
</protein>
<dbReference type="PANTHER" id="PTHR10151:SF120">
    <property type="entry name" value="BIS(5'-ADENOSYL)-TRIPHOSPHATASE"/>
    <property type="match status" value="1"/>
</dbReference>
<dbReference type="RefSeq" id="WP_069656922.1">
    <property type="nucleotide sequence ID" value="NZ_MIJF01000029.1"/>
</dbReference>
<dbReference type="OrthoDB" id="2381338at2"/>
<dbReference type="InterPro" id="IPR002591">
    <property type="entry name" value="Phosphodiest/P_Trfase"/>
</dbReference>
<proteinExistence type="predicted"/>
<dbReference type="AlphaFoldDB" id="A0A1D2YU15"/>
<dbReference type="PANTHER" id="PTHR10151">
    <property type="entry name" value="ECTONUCLEOTIDE PYROPHOSPHATASE/PHOSPHODIESTERASE"/>
    <property type="match status" value="1"/>
</dbReference>
<evidence type="ECO:0008006" key="3">
    <source>
        <dbReference type="Google" id="ProtNLM"/>
    </source>
</evidence>
<dbReference type="STRING" id="337097.BHF71_09625"/>
<keyword evidence="2" id="KW-1185">Reference proteome</keyword>
<comment type="caution">
    <text evidence="1">The sequence shown here is derived from an EMBL/GenBank/DDBJ whole genome shotgun (WGS) entry which is preliminary data.</text>
</comment>
<dbReference type="Proteomes" id="UP000243739">
    <property type="component" value="Unassembled WGS sequence"/>
</dbReference>
<sequence>MKKVILLLIDALMPEVLENGIATNRTPALKFLVNNGVLIRDCVTAFPTMTATVDATLMMGVYADQHKIPGLIWYNHDEKRLIDYINGARTVFNLGINLTLQDVMINLNEKHLNKRIKTIFEEVADAGRTSASLNFIIHRGRNRHSLRLPLLLNIFTMFSMNKKEVSGPDMLSIGAMCKPKLSKRKIFWGLNQSFLNKYGINDSFASQVAKAIIVSGHQPDLMFIYFPDHDHYLHKHIDQPLLNLEKVDRKIGDILDVFGSWERAIAQTTFIIIGDHGQTAIGNEKKYNIDLDQMLQELKIVKVGKKVKEDDEVIIANNERMAYIYPLKQEVHKNIRAILLKDSRIDFVAWKMNGMVIVEKYDGRRLSFSKNGEYVDPYDKTWDIDGDLEILDIKMDNNKIYFDQYPDALSRLYGALFSQDIPVFVVSARTSYEFKSKTFPNHLGGGSHGSLHKTDSIVPLVVTGASKRPKEGIRIVDLKDYILQLLHINQEH</sequence>
<dbReference type="InterPro" id="IPR017850">
    <property type="entry name" value="Alkaline_phosphatase_core_sf"/>
</dbReference>
<dbReference type="Gene3D" id="3.40.720.10">
    <property type="entry name" value="Alkaline Phosphatase, subunit A"/>
    <property type="match status" value="1"/>
</dbReference>